<proteinExistence type="predicted"/>
<feature type="non-terminal residue" evidence="1">
    <location>
        <position position="50"/>
    </location>
</feature>
<dbReference type="EMBL" id="LR031880">
    <property type="protein sequence ID" value="VDD63390.1"/>
    <property type="molecule type" value="Genomic_DNA"/>
</dbReference>
<name>A0A3P6GD34_BRAOL</name>
<accession>A0A3P6GD34</accession>
<protein>
    <submittedName>
        <fullName evidence="1">Uncharacterized protein</fullName>
    </submittedName>
</protein>
<reference evidence="1" key="1">
    <citation type="submission" date="2018-11" db="EMBL/GenBank/DDBJ databases">
        <authorList>
            <consortium name="Genoscope - CEA"/>
            <person name="William W."/>
        </authorList>
    </citation>
    <scope>NUCLEOTIDE SEQUENCE</scope>
</reference>
<sequence length="50" mass="5351">WLLHPSLRVTPPGFRISPPPSVTSPTLQISATTLAQAPHPSPTPALWVTK</sequence>
<organism evidence="1">
    <name type="scientific">Brassica oleracea</name>
    <name type="common">Wild cabbage</name>
    <dbReference type="NCBI Taxonomy" id="3712"/>
    <lineage>
        <taxon>Eukaryota</taxon>
        <taxon>Viridiplantae</taxon>
        <taxon>Streptophyta</taxon>
        <taxon>Embryophyta</taxon>
        <taxon>Tracheophyta</taxon>
        <taxon>Spermatophyta</taxon>
        <taxon>Magnoliopsida</taxon>
        <taxon>eudicotyledons</taxon>
        <taxon>Gunneridae</taxon>
        <taxon>Pentapetalae</taxon>
        <taxon>rosids</taxon>
        <taxon>malvids</taxon>
        <taxon>Brassicales</taxon>
        <taxon>Brassicaceae</taxon>
        <taxon>Brassiceae</taxon>
        <taxon>Brassica</taxon>
    </lineage>
</organism>
<gene>
    <name evidence="1" type="ORF">BOLC6T38843H</name>
</gene>
<evidence type="ECO:0000313" key="1">
    <source>
        <dbReference type="EMBL" id="VDD63390.1"/>
    </source>
</evidence>
<feature type="non-terminal residue" evidence="1">
    <location>
        <position position="1"/>
    </location>
</feature>
<dbReference type="AlphaFoldDB" id="A0A3P6GD34"/>